<gene>
    <name evidence="3" type="ORF">RS82_02578</name>
</gene>
<dbReference type="AlphaFoldDB" id="A0A0M2H6L6"/>
<dbReference type="RefSeq" id="WP_045299969.1">
    <property type="nucleotide sequence ID" value="NZ_JAVDVT010000002.1"/>
</dbReference>
<evidence type="ECO:0000313" key="3">
    <source>
        <dbReference type="EMBL" id="KJL41961.1"/>
    </source>
</evidence>
<organism evidence="3 4">
    <name type="scientific">Microbacterium trichothecenolyticum</name>
    <name type="common">Aureobacterium trichothecenolyticum</name>
    <dbReference type="NCBI Taxonomy" id="69370"/>
    <lineage>
        <taxon>Bacteria</taxon>
        <taxon>Bacillati</taxon>
        <taxon>Actinomycetota</taxon>
        <taxon>Actinomycetes</taxon>
        <taxon>Micrococcales</taxon>
        <taxon>Microbacteriaceae</taxon>
        <taxon>Microbacterium</taxon>
    </lineage>
</organism>
<evidence type="ECO:0000256" key="2">
    <source>
        <dbReference type="SAM" id="MobiDB-lite"/>
    </source>
</evidence>
<evidence type="ECO:0000313" key="4">
    <source>
        <dbReference type="Proteomes" id="UP000034098"/>
    </source>
</evidence>
<feature type="region of interest" description="Disordered" evidence="2">
    <location>
        <begin position="1"/>
        <end position="30"/>
    </location>
</feature>
<proteinExistence type="predicted"/>
<evidence type="ECO:0000256" key="1">
    <source>
        <dbReference type="SAM" id="Coils"/>
    </source>
</evidence>
<name>A0A0M2H6L6_MICTR</name>
<protein>
    <submittedName>
        <fullName evidence="3">Uncharacterized protein</fullName>
    </submittedName>
</protein>
<sequence length="129" mass="14014">MTPTSKPKPQPKPRRRSKADEAPREDRVADDAAVTALLDVLTDSVAALPEVLERGEEARRARAESARGLLGSRELRAAARRVPELGTSIESARAELDRQDAAAEQARSQLHDASKEWLTALKALRDPGA</sequence>
<dbReference type="EMBL" id="JYJA01000036">
    <property type="protein sequence ID" value="KJL41961.1"/>
    <property type="molecule type" value="Genomic_DNA"/>
</dbReference>
<accession>A0A0M2H6L6</accession>
<keyword evidence="1" id="KW-0175">Coiled coil</keyword>
<feature type="coiled-coil region" evidence="1">
    <location>
        <begin position="89"/>
        <end position="116"/>
    </location>
</feature>
<comment type="caution">
    <text evidence="3">The sequence shown here is derived from an EMBL/GenBank/DDBJ whole genome shotgun (WGS) entry which is preliminary data.</text>
</comment>
<keyword evidence="4" id="KW-1185">Reference proteome</keyword>
<feature type="compositionally biased region" description="Basic and acidic residues" evidence="2">
    <location>
        <begin position="18"/>
        <end position="30"/>
    </location>
</feature>
<dbReference type="Proteomes" id="UP000034098">
    <property type="component" value="Unassembled WGS sequence"/>
</dbReference>
<dbReference type="OrthoDB" id="9928583at2"/>
<reference evidence="3 4" key="1">
    <citation type="submission" date="2015-02" db="EMBL/GenBank/DDBJ databases">
        <title>Draft genome sequences of ten Microbacterium spp. with emphasis on heavy metal contaminated environments.</title>
        <authorList>
            <person name="Corretto E."/>
        </authorList>
    </citation>
    <scope>NUCLEOTIDE SEQUENCE [LARGE SCALE GENOMIC DNA]</scope>
    <source>
        <strain evidence="3 4">DSM 8608</strain>
    </source>
</reference>